<reference evidence="2" key="1">
    <citation type="journal article" date="2014" name="Int. J. Syst. Evol. Microbiol.">
        <title>Complete genome sequence of Corynebacterium casei LMG S-19264T (=DSM 44701T), isolated from a smear-ripened cheese.</title>
        <authorList>
            <consortium name="US DOE Joint Genome Institute (JGI-PGF)"/>
            <person name="Walter F."/>
            <person name="Albersmeier A."/>
            <person name="Kalinowski J."/>
            <person name="Ruckert C."/>
        </authorList>
    </citation>
    <scope>NUCLEOTIDE SEQUENCE</scope>
    <source>
        <strain evidence="2">JCM 30804</strain>
    </source>
</reference>
<dbReference type="Pfam" id="PF11661">
    <property type="entry name" value="DUF2986"/>
    <property type="match status" value="1"/>
</dbReference>
<dbReference type="AlphaFoldDB" id="A0A917JUY3"/>
<organism evidence="2 3">
    <name type="scientific">Shewanella gelidii</name>
    <dbReference type="NCBI Taxonomy" id="1642821"/>
    <lineage>
        <taxon>Bacteria</taxon>
        <taxon>Pseudomonadati</taxon>
        <taxon>Pseudomonadota</taxon>
        <taxon>Gammaproteobacteria</taxon>
        <taxon>Alteromonadales</taxon>
        <taxon>Shewanellaceae</taxon>
        <taxon>Shewanella</taxon>
    </lineage>
</organism>
<feature type="compositionally biased region" description="Polar residues" evidence="1">
    <location>
        <begin position="41"/>
        <end position="65"/>
    </location>
</feature>
<proteinExistence type="predicted"/>
<feature type="region of interest" description="Disordered" evidence="1">
    <location>
        <begin position="1"/>
        <end position="65"/>
    </location>
</feature>
<accession>A0A917JUY3</accession>
<evidence type="ECO:0000313" key="3">
    <source>
        <dbReference type="Proteomes" id="UP000613743"/>
    </source>
</evidence>
<evidence type="ECO:0008006" key="4">
    <source>
        <dbReference type="Google" id="ProtNLM"/>
    </source>
</evidence>
<keyword evidence="3" id="KW-1185">Reference proteome</keyword>
<sequence length="65" mass="7245">MNKKQKMTKKLAKRAKAKFNKHTPPTVKKYVSKAERAKNALEQQQIAESAPTESNTSSAVDEATQ</sequence>
<dbReference type="RefSeq" id="WP_188921343.1">
    <property type="nucleotide sequence ID" value="NZ_BMPZ01000007.1"/>
</dbReference>
<protein>
    <recommendedName>
        <fullName evidence="4">DUF2986 domain-containing protein</fullName>
    </recommendedName>
</protein>
<dbReference type="EMBL" id="BMPZ01000007">
    <property type="protein sequence ID" value="GGI86238.1"/>
    <property type="molecule type" value="Genomic_DNA"/>
</dbReference>
<feature type="compositionally biased region" description="Basic residues" evidence="1">
    <location>
        <begin position="1"/>
        <end position="21"/>
    </location>
</feature>
<evidence type="ECO:0000256" key="1">
    <source>
        <dbReference type="SAM" id="MobiDB-lite"/>
    </source>
</evidence>
<dbReference type="Proteomes" id="UP000613743">
    <property type="component" value="Unassembled WGS sequence"/>
</dbReference>
<reference evidence="2" key="2">
    <citation type="submission" date="2020-09" db="EMBL/GenBank/DDBJ databases">
        <authorList>
            <person name="Sun Q."/>
            <person name="Ohkuma M."/>
        </authorList>
    </citation>
    <scope>NUCLEOTIDE SEQUENCE</scope>
    <source>
        <strain evidence="2">JCM 30804</strain>
    </source>
</reference>
<evidence type="ECO:0000313" key="2">
    <source>
        <dbReference type="EMBL" id="GGI86238.1"/>
    </source>
</evidence>
<name>A0A917JUY3_9GAMM</name>
<comment type="caution">
    <text evidence="2">The sequence shown here is derived from an EMBL/GenBank/DDBJ whole genome shotgun (WGS) entry which is preliminary data.</text>
</comment>
<gene>
    <name evidence="2" type="ORF">GCM10009332_24460</name>
</gene>
<dbReference type="InterPro" id="IPR021677">
    <property type="entry name" value="DUF2986"/>
</dbReference>